<dbReference type="Proteomes" id="UP001148838">
    <property type="component" value="Unassembled WGS sequence"/>
</dbReference>
<evidence type="ECO:0000313" key="3">
    <source>
        <dbReference type="Proteomes" id="UP001148838"/>
    </source>
</evidence>
<keyword evidence="3" id="KW-1185">Reference proteome</keyword>
<proteinExistence type="predicted"/>
<reference evidence="2 3" key="1">
    <citation type="journal article" date="2022" name="Allergy">
        <title>Genome assembly and annotation of Periplaneta americana reveal a comprehensive cockroach allergen profile.</title>
        <authorList>
            <person name="Wang L."/>
            <person name="Xiong Q."/>
            <person name="Saelim N."/>
            <person name="Wang L."/>
            <person name="Nong W."/>
            <person name="Wan A.T."/>
            <person name="Shi M."/>
            <person name="Liu X."/>
            <person name="Cao Q."/>
            <person name="Hui J.H.L."/>
            <person name="Sookrung N."/>
            <person name="Leung T.F."/>
            <person name="Tungtrongchitr A."/>
            <person name="Tsui S.K.W."/>
        </authorList>
    </citation>
    <scope>NUCLEOTIDE SEQUENCE [LARGE SCALE GENOMIC DNA]</scope>
    <source>
        <strain evidence="2">PWHHKU_190912</strain>
    </source>
</reference>
<comment type="caution">
    <text evidence="2">The sequence shown here is derived from an EMBL/GenBank/DDBJ whole genome shotgun (WGS) entry which is preliminary data.</text>
</comment>
<feature type="compositionally biased region" description="Gly residues" evidence="1">
    <location>
        <begin position="14"/>
        <end position="36"/>
    </location>
</feature>
<gene>
    <name evidence="2" type="ORF">ANN_22565</name>
</gene>
<sequence length="203" mass="21478">MFLGAAPVIVCDGGGDAGPSGGGSGDGGGEDGGVSGGQLVRPPAHPSNTASKQANWVIRIEQKLCEECAISEPRKKMKEDRSGGGLGGARDRRKGFVGVAMAQRKGGATGVKFQKPAPKQANIRFLVNKCQKTGNVADEPRSGRLSKPKPTAERIREAIERSPQASNRRPSNQLDNYVKISCFESFEVHAQKSKLIIFGCCTN</sequence>
<evidence type="ECO:0000313" key="2">
    <source>
        <dbReference type="EMBL" id="KAJ4430349.1"/>
    </source>
</evidence>
<feature type="region of interest" description="Disordered" evidence="1">
    <location>
        <begin position="14"/>
        <end position="52"/>
    </location>
</feature>
<accession>A0ABQ8S8G7</accession>
<evidence type="ECO:0000256" key="1">
    <source>
        <dbReference type="SAM" id="MobiDB-lite"/>
    </source>
</evidence>
<organism evidence="2 3">
    <name type="scientific">Periplaneta americana</name>
    <name type="common">American cockroach</name>
    <name type="synonym">Blatta americana</name>
    <dbReference type="NCBI Taxonomy" id="6978"/>
    <lineage>
        <taxon>Eukaryota</taxon>
        <taxon>Metazoa</taxon>
        <taxon>Ecdysozoa</taxon>
        <taxon>Arthropoda</taxon>
        <taxon>Hexapoda</taxon>
        <taxon>Insecta</taxon>
        <taxon>Pterygota</taxon>
        <taxon>Neoptera</taxon>
        <taxon>Polyneoptera</taxon>
        <taxon>Dictyoptera</taxon>
        <taxon>Blattodea</taxon>
        <taxon>Blattoidea</taxon>
        <taxon>Blattidae</taxon>
        <taxon>Blattinae</taxon>
        <taxon>Periplaneta</taxon>
    </lineage>
</organism>
<name>A0ABQ8S8G7_PERAM</name>
<protein>
    <submittedName>
        <fullName evidence="2">Uncharacterized protein</fullName>
    </submittedName>
</protein>
<dbReference type="EMBL" id="JAJSOF020000033">
    <property type="protein sequence ID" value="KAJ4430349.1"/>
    <property type="molecule type" value="Genomic_DNA"/>
</dbReference>